<name>A0ACC1J587_9FUNG</name>
<keyword evidence="2" id="KW-1185">Reference proteome</keyword>
<protein>
    <submittedName>
        <fullName evidence="1">Uncharacterized protein</fullName>
    </submittedName>
</protein>
<dbReference type="Proteomes" id="UP001150603">
    <property type="component" value="Unassembled WGS sequence"/>
</dbReference>
<organism evidence="1 2">
    <name type="scientific">Linderina macrospora</name>
    <dbReference type="NCBI Taxonomy" id="4868"/>
    <lineage>
        <taxon>Eukaryota</taxon>
        <taxon>Fungi</taxon>
        <taxon>Fungi incertae sedis</taxon>
        <taxon>Zoopagomycota</taxon>
        <taxon>Kickxellomycotina</taxon>
        <taxon>Kickxellomycetes</taxon>
        <taxon>Kickxellales</taxon>
        <taxon>Kickxellaceae</taxon>
        <taxon>Linderina</taxon>
    </lineage>
</organism>
<comment type="caution">
    <text evidence="1">The sequence shown here is derived from an EMBL/GenBank/DDBJ whole genome shotgun (WGS) entry which is preliminary data.</text>
</comment>
<evidence type="ECO:0000313" key="2">
    <source>
        <dbReference type="Proteomes" id="UP001150603"/>
    </source>
</evidence>
<reference evidence="1" key="1">
    <citation type="submission" date="2022-07" db="EMBL/GenBank/DDBJ databases">
        <title>Phylogenomic reconstructions and comparative analyses of Kickxellomycotina fungi.</title>
        <authorList>
            <person name="Reynolds N.K."/>
            <person name="Stajich J.E."/>
            <person name="Barry K."/>
            <person name="Grigoriev I.V."/>
            <person name="Crous P."/>
            <person name="Smith M.E."/>
        </authorList>
    </citation>
    <scope>NUCLEOTIDE SEQUENCE</scope>
    <source>
        <strain evidence="1">NRRL 5244</strain>
    </source>
</reference>
<gene>
    <name evidence="1" type="ORF">FBU59_004542</name>
</gene>
<feature type="non-terminal residue" evidence="1">
    <location>
        <position position="53"/>
    </location>
</feature>
<accession>A0ACC1J587</accession>
<evidence type="ECO:0000313" key="1">
    <source>
        <dbReference type="EMBL" id="KAJ1938117.1"/>
    </source>
</evidence>
<dbReference type="EMBL" id="JANBPW010003283">
    <property type="protein sequence ID" value="KAJ1938117.1"/>
    <property type="molecule type" value="Genomic_DNA"/>
</dbReference>
<proteinExistence type="predicted"/>
<sequence length="53" mass="6651">MDHQEFRLYFYSGHKGRFGHEFLRFDIDEYGNLRYSNQSNYRRDSIIRKSMRL</sequence>